<dbReference type="Pfam" id="PF13181">
    <property type="entry name" value="TPR_8"/>
    <property type="match status" value="1"/>
</dbReference>
<organism evidence="5 6">
    <name type="scientific">Coemansia pectinata</name>
    <dbReference type="NCBI Taxonomy" id="1052879"/>
    <lineage>
        <taxon>Eukaryota</taxon>
        <taxon>Fungi</taxon>
        <taxon>Fungi incertae sedis</taxon>
        <taxon>Zoopagomycota</taxon>
        <taxon>Kickxellomycotina</taxon>
        <taxon>Kickxellomycetes</taxon>
        <taxon>Kickxellales</taxon>
        <taxon>Kickxellaceae</taxon>
        <taxon>Coemansia</taxon>
    </lineage>
</organism>
<dbReference type="InterPro" id="IPR019734">
    <property type="entry name" value="TPR_rpt"/>
</dbReference>
<dbReference type="PANTHER" id="PTHR14027">
    <property type="entry name" value="RNA POLYMERASE-ASSOCIATED PROTEIN CTR9"/>
    <property type="match status" value="1"/>
</dbReference>
<feature type="repeat" description="TPR" evidence="3">
    <location>
        <begin position="166"/>
        <end position="199"/>
    </location>
</feature>
<feature type="compositionally biased region" description="Basic residues" evidence="4">
    <location>
        <begin position="1218"/>
        <end position="1229"/>
    </location>
</feature>
<feature type="region of interest" description="Disordered" evidence="4">
    <location>
        <begin position="1168"/>
        <end position="1296"/>
    </location>
</feature>
<dbReference type="SMART" id="SM00028">
    <property type="entry name" value="TPR"/>
    <property type="match status" value="12"/>
</dbReference>
<feature type="compositionally biased region" description="Low complexity" evidence="4">
    <location>
        <begin position="1206"/>
        <end position="1217"/>
    </location>
</feature>
<dbReference type="GO" id="GO:0000993">
    <property type="term" value="F:RNA polymerase II complex binding"/>
    <property type="evidence" value="ECO:0007669"/>
    <property type="project" value="TreeGrafter"/>
</dbReference>
<feature type="region of interest" description="Disordered" evidence="4">
    <location>
        <begin position="1109"/>
        <end position="1152"/>
    </location>
</feature>
<feature type="region of interest" description="Disordered" evidence="4">
    <location>
        <begin position="953"/>
        <end position="986"/>
    </location>
</feature>
<evidence type="ECO:0000313" key="5">
    <source>
        <dbReference type="EMBL" id="KAJ2750167.1"/>
    </source>
</evidence>
<sequence>MATLEPRVIEVPIDNSNDVLEIDCSQLPEHAAEICDILENEGSALRFYQLFALEYYKQGHVEEAVVALKRGMANAKANDQTAKVPLLNLLASIYVQKAKSATTTAAPSDRDIMLKMATALLTEAERIDRTEPNTHLVGGMLDLAKRLPDAALQHFDAALKAAPRSVAALLGKARVLFSKHRYQHALEVYQQVLVLRPTGKPDPRIGIGLCLHKLGHAADARRALARAAEVDPTAAAPHILLATMDLNDVKRMLDPRIAEAPITEATTQSVGEILHSAMTYLHRAYERQPDCAATLIRLADRMFFQSNYDAARGLAERALKSADTMAIQAEAHYQIARAYHAAKRFDLAYDAYQKCLGINDKHSLARYGLGQMQLHRTDMSSAEATFQRVLDYHPKCVEVLRALGYLHARLPNTKAKALEYYEREMQVLADEATEQAKRFGQPTDDIAGWFSDANLFLESGLLYEASSAKKARKAYSMAADILQRPSTTAAADTSVGDAIPELWNNLGVLSQLTGDDDAAIFSEYNQAARKCTNALADARLRLTDMRKGAAPAAAASKAASEVQRLENTLATITYNVARFYEHCGFWDKAEALYTRLLADIPTYIDARLRLAHIAFFFRGNAEEALEHISQAVAIDSKRSAAWLMRGNIELHRKSVQDARRAYEHVLKDIAKHDIYALCSLGNYYLAAGKSDHNRATSEANPASATAKKAKDMSTQNYKRALEFFDKCLLLDERCAAAAHGTAIAMAERGHANDARQVFQDVRDAATAGLGPLTLCTPASELVFKIAKHQQALSAALDGAAAAPPPMLAESPVGCDVLLWSGINVAHSYVEVGNYRQAVLAYEASLRRLQEATKAMESADTSPAASSQFVVSALEAKCGTETQDSNSVAPPTATRLTDAERTERKRVERDLRLYLIRALYIQAKATKDIEIMRAALGHIRSLCADENINLPESALTPDTSAADSGADAAMETGADGGGDEAKDADSDVEMTEDIAETVAEAVAESGSEKKPLQVRLSPDDCLILYDLALVEQSVAQLVSEQPESQRTLQDLTAAATYIAHSTAAFTFLASWGKTMQKKRQKLLFSPRLATERANYSRALVSKLTRKQQEQEAFERQRHEHVEQWRKQQEEDEKRKREEAEAAVRAQQEAERKMLRDAEERNAILREQMAASATKQDDADTPSGRSKKPRVRAAPDDFISDNDDLAASDDAAGSDAGAARQHKSKKAKQLTRKPAGEPRGRVRAKPSSGHTEEDPEGSTPPPRKRRNVTEEEEVTTPTESSKYKSKAIITDSDDDSNA</sequence>
<dbReference type="Pfam" id="PF13432">
    <property type="entry name" value="TPR_16"/>
    <property type="match status" value="3"/>
</dbReference>
<dbReference type="PROSITE" id="PS50005">
    <property type="entry name" value="TPR"/>
    <property type="match status" value="3"/>
</dbReference>
<feature type="region of interest" description="Disordered" evidence="4">
    <location>
        <begin position="880"/>
        <end position="900"/>
    </location>
</feature>
<dbReference type="GO" id="GO:0006368">
    <property type="term" value="P:transcription elongation by RNA polymerase II"/>
    <property type="evidence" value="ECO:0007669"/>
    <property type="project" value="TreeGrafter"/>
</dbReference>
<keyword evidence="6" id="KW-1185">Reference proteome</keyword>
<feature type="repeat" description="TPR" evidence="3">
    <location>
        <begin position="363"/>
        <end position="396"/>
    </location>
</feature>
<gene>
    <name evidence="5" type="primary">CTR9</name>
    <name evidence="5" type="ORF">GGI19_005261</name>
</gene>
<dbReference type="InterPro" id="IPR031101">
    <property type="entry name" value="Ctr9"/>
</dbReference>
<dbReference type="GO" id="GO:0016593">
    <property type="term" value="C:Cdc73/Paf1 complex"/>
    <property type="evidence" value="ECO:0007669"/>
    <property type="project" value="TreeGrafter"/>
</dbReference>
<dbReference type="Pfam" id="PF13176">
    <property type="entry name" value="TPR_7"/>
    <property type="match status" value="1"/>
</dbReference>
<keyword evidence="1" id="KW-0677">Repeat</keyword>
<feature type="compositionally biased region" description="Low complexity" evidence="4">
    <location>
        <begin position="959"/>
        <end position="972"/>
    </location>
</feature>
<name>A0A9W8GUG2_9FUNG</name>
<reference evidence="5" key="1">
    <citation type="submission" date="2022-07" db="EMBL/GenBank/DDBJ databases">
        <title>Phylogenomic reconstructions and comparative analyses of Kickxellomycotina fungi.</title>
        <authorList>
            <person name="Reynolds N.K."/>
            <person name="Stajich J.E."/>
            <person name="Barry K."/>
            <person name="Grigoriev I.V."/>
            <person name="Crous P."/>
            <person name="Smith M.E."/>
        </authorList>
    </citation>
    <scope>NUCLEOTIDE SEQUENCE</scope>
    <source>
        <strain evidence="5">BCRC 34297</strain>
    </source>
</reference>
<dbReference type="Proteomes" id="UP001140011">
    <property type="component" value="Unassembled WGS sequence"/>
</dbReference>
<evidence type="ECO:0000256" key="4">
    <source>
        <dbReference type="SAM" id="MobiDB-lite"/>
    </source>
</evidence>
<evidence type="ECO:0000256" key="3">
    <source>
        <dbReference type="PROSITE-ProRule" id="PRU00339"/>
    </source>
</evidence>
<comment type="caution">
    <text evidence="5">The sequence shown here is derived from an EMBL/GenBank/DDBJ whole genome shotgun (WGS) entry which is preliminary data.</text>
</comment>
<feature type="repeat" description="TPR" evidence="3">
    <location>
        <begin position="329"/>
        <end position="362"/>
    </location>
</feature>
<dbReference type="EMBL" id="JANBUH010000616">
    <property type="protein sequence ID" value="KAJ2750167.1"/>
    <property type="molecule type" value="Genomic_DNA"/>
</dbReference>
<evidence type="ECO:0000256" key="2">
    <source>
        <dbReference type="ARBA" id="ARBA00022803"/>
    </source>
</evidence>
<keyword evidence="2 3" id="KW-0802">TPR repeat</keyword>
<protein>
    <submittedName>
        <fullName evidence="5">Protein required for normal CLN1 and CLN2 G1 cyclin expression</fullName>
    </submittedName>
</protein>
<evidence type="ECO:0000256" key="1">
    <source>
        <dbReference type="ARBA" id="ARBA00022737"/>
    </source>
</evidence>
<dbReference type="GO" id="GO:0006355">
    <property type="term" value="P:regulation of DNA-templated transcription"/>
    <property type="evidence" value="ECO:0007669"/>
    <property type="project" value="InterPro"/>
</dbReference>
<proteinExistence type="predicted"/>
<dbReference type="OrthoDB" id="343875at2759"/>
<evidence type="ECO:0000313" key="6">
    <source>
        <dbReference type="Proteomes" id="UP001140011"/>
    </source>
</evidence>
<dbReference type="Gene3D" id="1.25.40.10">
    <property type="entry name" value="Tetratricopeptide repeat domain"/>
    <property type="match status" value="3"/>
</dbReference>
<feature type="compositionally biased region" description="Acidic residues" evidence="4">
    <location>
        <begin position="1196"/>
        <end position="1205"/>
    </location>
</feature>
<accession>A0A9W8GUG2</accession>
<dbReference type="SUPFAM" id="SSF48452">
    <property type="entry name" value="TPR-like"/>
    <property type="match status" value="4"/>
</dbReference>
<dbReference type="InterPro" id="IPR011990">
    <property type="entry name" value="TPR-like_helical_dom_sf"/>
</dbReference>
<dbReference type="PANTHER" id="PTHR14027:SF2">
    <property type="entry name" value="RNA POLYMERASE-ASSOCIATED PROTEIN CTR9 HOMOLOG"/>
    <property type="match status" value="1"/>
</dbReference>